<evidence type="ECO:0000259" key="2">
    <source>
        <dbReference type="Pfam" id="PF20029"/>
    </source>
</evidence>
<keyword evidence="1" id="KW-0812">Transmembrane</keyword>
<dbReference type="KEGG" id="psa:PST_0073"/>
<protein>
    <submittedName>
        <fullName evidence="3">Thiol-disulfide isomerase and thioredoxins protein</fullName>
    </submittedName>
</protein>
<feature type="transmembrane region" description="Helical" evidence="1">
    <location>
        <begin position="38"/>
        <end position="59"/>
    </location>
</feature>
<dbReference type="AlphaFoldDB" id="A4VFM9"/>
<evidence type="ECO:0000313" key="4">
    <source>
        <dbReference type="Proteomes" id="UP000000233"/>
    </source>
</evidence>
<gene>
    <name evidence="3" type="ordered locus">PST_0073</name>
</gene>
<dbReference type="SUPFAM" id="SSF52833">
    <property type="entry name" value="Thioredoxin-like"/>
    <property type="match status" value="1"/>
</dbReference>
<feature type="domain" description="DUF6436" evidence="2">
    <location>
        <begin position="73"/>
        <end position="218"/>
    </location>
</feature>
<keyword evidence="1" id="KW-1133">Transmembrane helix</keyword>
<dbReference type="InterPro" id="IPR036249">
    <property type="entry name" value="Thioredoxin-like_sf"/>
</dbReference>
<dbReference type="HOGENOM" id="CLU_1407715_0_0_6"/>
<reference evidence="3 4" key="1">
    <citation type="journal article" date="2008" name="Proc. Natl. Acad. Sci. U.S.A.">
        <title>Nitrogen fixation island and rhizosphere competence traits in the genome of root-associated Pseudomonas stutzeri A1501.</title>
        <authorList>
            <person name="Yan Y."/>
            <person name="Yang J."/>
            <person name="Dou Y."/>
            <person name="Chen M."/>
            <person name="Ping S."/>
            <person name="Peng J."/>
            <person name="Lu W."/>
            <person name="Zhang W."/>
            <person name="Yao Z."/>
            <person name="Li H."/>
            <person name="Liu W."/>
            <person name="He S."/>
            <person name="Geng L."/>
            <person name="Zhang X."/>
            <person name="Yang F."/>
            <person name="Yu H."/>
            <person name="Zhan Y."/>
            <person name="Li D."/>
            <person name="Lin Z."/>
            <person name="Wang Y."/>
            <person name="Elmerich C."/>
            <person name="Lin M."/>
            <person name="Jin Q."/>
        </authorList>
    </citation>
    <scope>NUCLEOTIDE SEQUENCE [LARGE SCALE GENOMIC DNA]</scope>
    <source>
        <strain evidence="3 4">A1501</strain>
    </source>
</reference>
<evidence type="ECO:0000256" key="1">
    <source>
        <dbReference type="SAM" id="Phobius"/>
    </source>
</evidence>
<dbReference type="EMBL" id="CP000304">
    <property type="protein sequence ID" value="ABP77780.1"/>
    <property type="molecule type" value="Genomic_DNA"/>
</dbReference>
<dbReference type="PROSITE" id="PS51257">
    <property type="entry name" value="PROKAR_LIPOPROTEIN"/>
    <property type="match status" value="1"/>
</dbReference>
<accession>A4VFM9</accession>
<keyword evidence="3" id="KW-0413">Isomerase</keyword>
<dbReference type="Proteomes" id="UP000000233">
    <property type="component" value="Chromosome"/>
</dbReference>
<dbReference type="eggNOG" id="COG0526">
    <property type="taxonomic scope" value="Bacteria"/>
</dbReference>
<evidence type="ECO:0000313" key="3">
    <source>
        <dbReference type="EMBL" id="ABP77780.1"/>
    </source>
</evidence>
<name>A4VFM9_STUS1</name>
<keyword evidence="1" id="KW-0472">Membrane</keyword>
<sequence>MDIDFLRLAGTPDIQLCSASWQACAPSQEPAMSARRKYLIAALIALLWGAAMLAAFWWFEARYLRTFEGERAELFSGDALRLPAELQGPGPVRFVHFWDPGCPCNVGNQQHLQELLQRFAGQPVDFYEVRKPGSKGRLPQPLAALKPLDGLIGAEQLPASPAVGIWDQSGELVYIGPYSEGAVCTSDNSFVEPILDAVLAGRKVRATHSLAVACFCDWQR</sequence>
<organism evidence="3 4">
    <name type="scientific">Stutzerimonas stutzeri (strain A1501)</name>
    <name type="common">Pseudomonas stutzeri</name>
    <dbReference type="NCBI Taxonomy" id="379731"/>
    <lineage>
        <taxon>Bacteria</taxon>
        <taxon>Pseudomonadati</taxon>
        <taxon>Pseudomonadota</taxon>
        <taxon>Gammaproteobacteria</taxon>
        <taxon>Pseudomonadales</taxon>
        <taxon>Pseudomonadaceae</taxon>
        <taxon>Stutzerimonas</taxon>
    </lineage>
</organism>
<dbReference type="GO" id="GO:0016853">
    <property type="term" value="F:isomerase activity"/>
    <property type="evidence" value="ECO:0007669"/>
    <property type="project" value="UniProtKB-KW"/>
</dbReference>
<dbReference type="InterPro" id="IPR045494">
    <property type="entry name" value="DUF6436"/>
</dbReference>
<proteinExistence type="predicted"/>
<keyword evidence="4" id="KW-1185">Reference proteome</keyword>
<dbReference type="Pfam" id="PF20029">
    <property type="entry name" value="DUF6436"/>
    <property type="match status" value="1"/>
</dbReference>